<gene>
    <name evidence="1" type="ORF">ACFOD6_09560</name>
</gene>
<dbReference type="SUPFAM" id="SSF46955">
    <property type="entry name" value="Putative DNA-binding domain"/>
    <property type="match status" value="1"/>
</dbReference>
<organism evidence="1 2">
    <name type="scientific">Tabrizicola soli</name>
    <dbReference type="NCBI Taxonomy" id="2185115"/>
    <lineage>
        <taxon>Bacteria</taxon>
        <taxon>Pseudomonadati</taxon>
        <taxon>Pseudomonadota</taxon>
        <taxon>Alphaproteobacteria</taxon>
        <taxon>Rhodobacterales</taxon>
        <taxon>Paracoccaceae</taxon>
        <taxon>Tabrizicola</taxon>
    </lineage>
</organism>
<evidence type="ECO:0000313" key="1">
    <source>
        <dbReference type="EMBL" id="MFC3086291.1"/>
    </source>
</evidence>
<dbReference type="Proteomes" id="UP001595445">
    <property type="component" value="Unassembled WGS sequence"/>
</dbReference>
<evidence type="ECO:0008006" key="3">
    <source>
        <dbReference type="Google" id="ProtNLM"/>
    </source>
</evidence>
<sequence>MAARPTWLTTLELADRWRMTTRTLERWRAEPYGPAWHHIGGKVLYLLDDILAYEDRHRRKGG</sequence>
<reference evidence="2" key="1">
    <citation type="journal article" date="2019" name="Int. J. Syst. Evol. Microbiol.">
        <title>The Global Catalogue of Microorganisms (GCM) 10K type strain sequencing project: providing services to taxonomists for standard genome sequencing and annotation.</title>
        <authorList>
            <consortium name="The Broad Institute Genomics Platform"/>
            <consortium name="The Broad Institute Genome Sequencing Center for Infectious Disease"/>
            <person name="Wu L."/>
            <person name="Ma J."/>
        </authorList>
    </citation>
    <scope>NUCLEOTIDE SEQUENCE [LARGE SCALE GENOMIC DNA]</scope>
    <source>
        <strain evidence="2">KCTC 62102</strain>
    </source>
</reference>
<proteinExistence type="predicted"/>
<dbReference type="InterPro" id="IPR009061">
    <property type="entry name" value="DNA-bd_dom_put_sf"/>
</dbReference>
<dbReference type="EMBL" id="JBHRSM010000016">
    <property type="protein sequence ID" value="MFC3086291.1"/>
    <property type="molecule type" value="Genomic_DNA"/>
</dbReference>
<keyword evidence="2" id="KW-1185">Reference proteome</keyword>
<dbReference type="RefSeq" id="WP_197646780.1">
    <property type="nucleotide sequence ID" value="NZ_JAEACP010000020.1"/>
</dbReference>
<comment type="caution">
    <text evidence="1">The sequence shown here is derived from an EMBL/GenBank/DDBJ whole genome shotgun (WGS) entry which is preliminary data.</text>
</comment>
<evidence type="ECO:0000313" key="2">
    <source>
        <dbReference type="Proteomes" id="UP001595445"/>
    </source>
</evidence>
<name>A0ABV7DVB3_9RHOB</name>
<protein>
    <recommendedName>
        <fullName evidence="3">DNA-binding protein</fullName>
    </recommendedName>
</protein>
<accession>A0ABV7DVB3</accession>